<dbReference type="EMBL" id="KN881504">
    <property type="protein sequence ID" value="KIY60576.1"/>
    <property type="molecule type" value="Genomic_DNA"/>
</dbReference>
<dbReference type="OrthoDB" id="2402896at2759"/>
<accession>A0A0D7ATD9</accession>
<dbReference type="STRING" id="1314674.A0A0D7ATD9"/>
<feature type="region of interest" description="Disordered" evidence="1">
    <location>
        <begin position="35"/>
        <end position="71"/>
    </location>
</feature>
<gene>
    <name evidence="2" type="ORF">CYLTODRAFT_416047</name>
</gene>
<protein>
    <recommendedName>
        <fullName evidence="4">FAR1 domain-containing protein</fullName>
    </recommendedName>
</protein>
<organism evidence="2 3">
    <name type="scientific">Cylindrobasidium torrendii FP15055 ss-10</name>
    <dbReference type="NCBI Taxonomy" id="1314674"/>
    <lineage>
        <taxon>Eukaryota</taxon>
        <taxon>Fungi</taxon>
        <taxon>Dikarya</taxon>
        <taxon>Basidiomycota</taxon>
        <taxon>Agaricomycotina</taxon>
        <taxon>Agaricomycetes</taxon>
        <taxon>Agaricomycetidae</taxon>
        <taxon>Agaricales</taxon>
        <taxon>Marasmiineae</taxon>
        <taxon>Physalacriaceae</taxon>
        <taxon>Cylindrobasidium</taxon>
    </lineage>
</organism>
<evidence type="ECO:0000313" key="2">
    <source>
        <dbReference type="EMBL" id="KIY60576.1"/>
    </source>
</evidence>
<name>A0A0D7ATD9_9AGAR</name>
<dbReference type="Proteomes" id="UP000054007">
    <property type="component" value="Unassembled WGS sequence"/>
</dbReference>
<feature type="compositionally biased region" description="Basic and acidic residues" evidence="1">
    <location>
        <begin position="35"/>
        <end position="53"/>
    </location>
</feature>
<dbReference type="PANTHER" id="PTHR47718">
    <property type="entry name" value="OS01G0519700 PROTEIN"/>
    <property type="match status" value="1"/>
</dbReference>
<keyword evidence="3" id="KW-1185">Reference proteome</keyword>
<reference evidence="2 3" key="1">
    <citation type="journal article" date="2015" name="Fungal Genet. Biol.">
        <title>Evolution of novel wood decay mechanisms in Agaricales revealed by the genome sequences of Fistulina hepatica and Cylindrobasidium torrendii.</title>
        <authorList>
            <person name="Floudas D."/>
            <person name="Held B.W."/>
            <person name="Riley R."/>
            <person name="Nagy L.G."/>
            <person name="Koehler G."/>
            <person name="Ransdell A.S."/>
            <person name="Younus H."/>
            <person name="Chow J."/>
            <person name="Chiniquy J."/>
            <person name="Lipzen A."/>
            <person name="Tritt A."/>
            <person name="Sun H."/>
            <person name="Haridas S."/>
            <person name="LaButti K."/>
            <person name="Ohm R.A."/>
            <person name="Kues U."/>
            <person name="Blanchette R.A."/>
            <person name="Grigoriev I.V."/>
            <person name="Minto R.E."/>
            <person name="Hibbett D.S."/>
        </authorList>
    </citation>
    <scope>NUCLEOTIDE SEQUENCE [LARGE SCALE GENOMIC DNA]</scope>
    <source>
        <strain evidence="2 3">FP15055 ss-10</strain>
    </source>
</reference>
<feature type="non-terminal residue" evidence="2">
    <location>
        <position position="1"/>
    </location>
</feature>
<proteinExistence type="predicted"/>
<evidence type="ECO:0008006" key="4">
    <source>
        <dbReference type="Google" id="ProtNLM"/>
    </source>
</evidence>
<dbReference type="AlphaFoldDB" id="A0A0D7ATD9"/>
<feature type="compositionally biased region" description="Polar residues" evidence="1">
    <location>
        <begin position="54"/>
        <end position="66"/>
    </location>
</feature>
<sequence>AFPDESMKQEEDSKHPMALLRSLIGQDGRLLRVGKAEQDEESKMGVKLEEDSKPSLTNKVKSSTKQEAPKDDLQLLIGDARPLVVGQRFPTRQDAAAAVRAEEEPKGYRYKMSQAYRHPVTGEIRKQTVRCSSAYRPKPSRSLFIDPSDHRKASSQKCECPAHANFTDHDGEWVATLVNFKHNHPPPVPTGGRVPKMPLPEHRQFIQEHIKLPKISAPQMRGLLDMQFGKGSLEPRQVRNMMNTARSEARDAMVQLGGDFASILAAIQESAEQNPGWHHAFQWDEQLRVKSLFWSTPEQQALARQFSDVLINDNTYNTNR</sequence>
<feature type="non-terminal residue" evidence="2">
    <location>
        <position position="320"/>
    </location>
</feature>
<evidence type="ECO:0000256" key="1">
    <source>
        <dbReference type="SAM" id="MobiDB-lite"/>
    </source>
</evidence>
<evidence type="ECO:0000313" key="3">
    <source>
        <dbReference type="Proteomes" id="UP000054007"/>
    </source>
</evidence>